<organism evidence="2 3">
    <name type="scientific">Staphylococcus massiliensis S46</name>
    <dbReference type="NCBI Taxonomy" id="1229783"/>
    <lineage>
        <taxon>Bacteria</taxon>
        <taxon>Bacillati</taxon>
        <taxon>Bacillota</taxon>
        <taxon>Bacilli</taxon>
        <taxon>Bacillales</taxon>
        <taxon>Staphylococcaceae</taxon>
        <taxon>Staphylococcus</taxon>
    </lineage>
</organism>
<protein>
    <submittedName>
        <fullName evidence="2">Putative lysophospholipase</fullName>
    </submittedName>
</protein>
<dbReference type="PANTHER" id="PTHR11614">
    <property type="entry name" value="PHOSPHOLIPASE-RELATED"/>
    <property type="match status" value="1"/>
</dbReference>
<name>K9B632_9STAP</name>
<evidence type="ECO:0000313" key="3">
    <source>
        <dbReference type="Proteomes" id="UP000009885"/>
    </source>
</evidence>
<sequence>MWKWEAEKEAKGVIVITHNMLEHTGRYAYLITKLRRNGFHVIMGDLPGQGQTSRMNKGQIEKFEVYHERVLDWVRIAEEYELPVFVLGVGLGGLILLNLLERVKLNLEGVILISPLVSFNQSNKFRKKALASNFGSLNKDAKFDIGIELHDLTRNLDVIEDAKDDSLMIRKVSYHWFKEVIHKMKDTMDHLKDVPPIPMCIMYGSEDEISDVKAMARLPKVLKTNEMYFKVWEGLFHEIHNEPERDYVLRYILSFLNNRIYSIGFSAEEVK</sequence>
<gene>
    <name evidence="2" type="ORF">C273_01505</name>
</gene>
<dbReference type="EMBL" id="AMSQ01000002">
    <property type="protein sequence ID" value="EKU50277.1"/>
    <property type="molecule type" value="Genomic_DNA"/>
</dbReference>
<reference evidence="2 3" key="1">
    <citation type="journal article" date="2013" name="Genome Announc.">
        <title>Genome Sequence of Staphylococcus massiliensis Strain S46, Isolated from the Surface of Healthy Human Skin.</title>
        <authorList>
            <person name="Srivastav R."/>
            <person name="Singh A."/>
            <person name="Jangir P.K."/>
            <person name="Kumari C."/>
            <person name="Muduli S."/>
            <person name="Sharma R."/>
        </authorList>
    </citation>
    <scope>NUCLEOTIDE SEQUENCE [LARGE SCALE GENOMIC DNA]</scope>
    <source>
        <strain evidence="2 3">S46</strain>
    </source>
</reference>
<dbReference type="InterPro" id="IPR051044">
    <property type="entry name" value="MAG_DAG_Lipase"/>
</dbReference>
<dbReference type="InterPro" id="IPR022742">
    <property type="entry name" value="Hydrolase_4"/>
</dbReference>
<dbReference type="OrthoDB" id="9806902at2"/>
<dbReference type="AlphaFoldDB" id="K9B632"/>
<evidence type="ECO:0000313" key="2">
    <source>
        <dbReference type="EMBL" id="EKU50277.1"/>
    </source>
</evidence>
<dbReference type="STRING" id="1229783.C273_01505"/>
<dbReference type="Proteomes" id="UP000009885">
    <property type="component" value="Unassembled WGS sequence"/>
</dbReference>
<keyword evidence="3" id="KW-1185">Reference proteome</keyword>
<evidence type="ECO:0000259" key="1">
    <source>
        <dbReference type="Pfam" id="PF12146"/>
    </source>
</evidence>
<comment type="caution">
    <text evidence="2">The sequence shown here is derived from an EMBL/GenBank/DDBJ whole genome shotgun (WGS) entry which is preliminary data.</text>
</comment>
<dbReference type="Gene3D" id="3.40.50.1820">
    <property type="entry name" value="alpha/beta hydrolase"/>
    <property type="match status" value="1"/>
</dbReference>
<dbReference type="eggNOG" id="COG2267">
    <property type="taxonomic scope" value="Bacteria"/>
</dbReference>
<dbReference type="Pfam" id="PF12146">
    <property type="entry name" value="Hydrolase_4"/>
    <property type="match status" value="1"/>
</dbReference>
<feature type="domain" description="Serine aminopeptidase S33" evidence="1">
    <location>
        <begin position="9"/>
        <end position="244"/>
    </location>
</feature>
<dbReference type="InterPro" id="IPR029058">
    <property type="entry name" value="AB_hydrolase_fold"/>
</dbReference>
<dbReference type="RefSeq" id="WP_009381990.1">
    <property type="nucleotide sequence ID" value="NZ_AMSQ01000002.1"/>
</dbReference>
<accession>K9B632</accession>
<dbReference type="PATRIC" id="fig|1229783.3.peg.306"/>
<proteinExistence type="predicted"/>
<dbReference type="SUPFAM" id="SSF53474">
    <property type="entry name" value="alpha/beta-Hydrolases"/>
    <property type="match status" value="1"/>
</dbReference>